<dbReference type="PANTHER" id="PTHR30154:SF34">
    <property type="entry name" value="TRANSCRIPTIONAL REGULATOR AZLB"/>
    <property type="match status" value="1"/>
</dbReference>
<protein>
    <submittedName>
        <fullName evidence="2">Lrp/AsnC family transcriptional regulator</fullName>
    </submittedName>
</protein>
<feature type="domain" description="Transcription regulator AsnC/Lrp ligand binding" evidence="1">
    <location>
        <begin position="72"/>
        <end position="145"/>
    </location>
</feature>
<dbReference type="GO" id="GO:0043565">
    <property type="term" value="F:sequence-specific DNA binding"/>
    <property type="evidence" value="ECO:0007669"/>
    <property type="project" value="TreeGrafter"/>
</dbReference>
<evidence type="ECO:0000313" key="2">
    <source>
        <dbReference type="EMBL" id="HIX49376.1"/>
    </source>
</evidence>
<evidence type="ECO:0000313" key="3">
    <source>
        <dbReference type="Proteomes" id="UP000824243"/>
    </source>
</evidence>
<evidence type="ECO:0000259" key="1">
    <source>
        <dbReference type="Pfam" id="PF01037"/>
    </source>
</evidence>
<dbReference type="InterPro" id="IPR036390">
    <property type="entry name" value="WH_DNA-bd_sf"/>
</dbReference>
<reference evidence="2" key="1">
    <citation type="journal article" date="2021" name="PeerJ">
        <title>Extensive microbial diversity within the chicken gut microbiome revealed by metagenomics and culture.</title>
        <authorList>
            <person name="Gilroy R."/>
            <person name="Ravi A."/>
            <person name="Getino M."/>
            <person name="Pursley I."/>
            <person name="Horton D.L."/>
            <person name="Alikhan N.F."/>
            <person name="Baker D."/>
            <person name="Gharbi K."/>
            <person name="Hall N."/>
            <person name="Watson M."/>
            <person name="Adriaenssens E.M."/>
            <person name="Foster-Nyarko E."/>
            <person name="Jarju S."/>
            <person name="Secka A."/>
            <person name="Antonio M."/>
            <person name="Oren A."/>
            <person name="Chaudhuri R.R."/>
            <person name="La Ragione R."/>
            <person name="Hildebrand F."/>
            <person name="Pallen M.J."/>
        </authorList>
    </citation>
    <scope>NUCLEOTIDE SEQUENCE</scope>
    <source>
        <strain evidence="2">ChiSjej5B23-15282</strain>
    </source>
</reference>
<reference evidence="2" key="2">
    <citation type="submission" date="2021-04" db="EMBL/GenBank/DDBJ databases">
        <authorList>
            <person name="Gilroy R."/>
        </authorList>
    </citation>
    <scope>NUCLEOTIDE SEQUENCE</scope>
    <source>
        <strain evidence="2">ChiSjej5B23-15282</strain>
    </source>
</reference>
<dbReference type="InterPro" id="IPR019888">
    <property type="entry name" value="Tscrpt_reg_AsnC-like"/>
</dbReference>
<dbReference type="GO" id="GO:0043200">
    <property type="term" value="P:response to amino acid"/>
    <property type="evidence" value="ECO:0007669"/>
    <property type="project" value="TreeGrafter"/>
</dbReference>
<dbReference type="InterPro" id="IPR011008">
    <property type="entry name" value="Dimeric_a/b-barrel"/>
</dbReference>
<dbReference type="AlphaFoldDB" id="A0A9D2AUB0"/>
<dbReference type="GO" id="GO:0005829">
    <property type="term" value="C:cytosol"/>
    <property type="evidence" value="ECO:0007669"/>
    <property type="project" value="TreeGrafter"/>
</dbReference>
<dbReference type="PANTHER" id="PTHR30154">
    <property type="entry name" value="LEUCINE-RESPONSIVE REGULATORY PROTEIN"/>
    <property type="match status" value="1"/>
</dbReference>
<dbReference type="SUPFAM" id="SSF46785">
    <property type="entry name" value="Winged helix' DNA-binding domain"/>
    <property type="match status" value="1"/>
</dbReference>
<proteinExistence type="predicted"/>
<sequence length="167" mass="19093">MNEKKEALRIEILKYIEKHSRVDLGELAVLLGAEEADVANEMAEMEKEKIICGYHTLIDWDKTGVEKVTALIEVRVTPQRDRGFDRIAERLYNYPEVYAVYLISGSYDLLVTMEGKTLKEVSRFVSEKLSPLDGVLSTATHFILKKYKDHGTVMVTKKESERIPVTL</sequence>
<dbReference type="InterPro" id="IPR019887">
    <property type="entry name" value="Tscrpt_reg_AsnC/Lrp_C"/>
</dbReference>
<dbReference type="Proteomes" id="UP000824243">
    <property type="component" value="Unassembled WGS sequence"/>
</dbReference>
<dbReference type="SUPFAM" id="SSF54909">
    <property type="entry name" value="Dimeric alpha+beta barrel"/>
    <property type="match status" value="1"/>
</dbReference>
<gene>
    <name evidence="2" type="ORF">H9981_10275</name>
</gene>
<dbReference type="Pfam" id="PF01037">
    <property type="entry name" value="AsnC_trans_reg"/>
    <property type="match status" value="1"/>
</dbReference>
<dbReference type="SMART" id="SM00344">
    <property type="entry name" value="HTH_ASNC"/>
    <property type="match status" value="1"/>
</dbReference>
<accession>A0A9D2AUB0</accession>
<dbReference type="EMBL" id="DXFA01000173">
    <property type="protein sequence ID" value="HIX49376.1"/>
    <property type="molecule type" value="Genomic_DNA"/>
</dbReference>
<comment type="caution">
    <text evidence="2">The sequence shown here is derived from an EMBL/GenBank/DDBJ whole genome shotgun (WGS) entry which is preliminary data.</text>
</comment>
<organism evidence="2 3">
    <name type="scientific">Candidatus Mediterraneibacter caccavium</name>
    <dbReference type="NCBI Taxonomy" id="2838661"/>
    <lineage>
        <taxon>Bacteria</taxon>
        <taxon>Bacillati</taxon>
        <taxon>Bacillota</taxon>
        <taxon>Clostridia</taxon>
        <taxon>Lachnospirales</taxon>
        <taxon>Lachnospiraceae</taxon>
        <taxon>Mediterraneibacter</taxon>
    </lineage>
</organism>
<dbReference type="Gene3D" id="3.30.70.920">
    <property type="match status" value="1"/>
</dbReference>
<name>A0A9D2AUB0_9FIRM</name>